<organism evidence="1 2">
    <name type="scientific">Alectoria fallacina</name>
    <dbReference type="NCBI Taxonomy" id="1903189"/>
    <lineage>
        <taxon>Eukaryota</taxon>
        <taxon>Fungi</taxon>
        <taxon>Dikarya</taxon>
        <taxon>Ascomycota</taxon>
        <taxon>Pezizomycotina</taxon>
        <taxon>Lecanoromycetes</taxon>
        <taxon>OSLEUM clade</taxon>
        <taxon>Lecanoromycetidae</taxon>
        <taxon>Lecanorales</taxon>
        <taxon>Lecanorineae</taxon>
        <taxon>Parmeliaceae</taxon>
        <taxon>Alectoria</taxon>
    </lineage>
</organism>
<protein>
    <submittedName>
        <fullName evidence="1">Uncharacterized protein</fullName>
    </submittedName>
</protein>
<dbReference type="AlphaFoldDB" id="A0A8H3F0C0"/>
<dbReference type="Gene3D" id="3.40.50.1000">
    <property type="entry name" value="HAD superfamily/HAD-like"/>
    <property type="match status" value="1"/>
</dbReference>
<reference evidence="1" key="1">
    <citation type="submission" date="2021-03" db="EMBL/GenBank/DDBJ databases">
        <authorList>
            <person name="Tagirdzhanova G."/>
        </authorList>
    </citation>
    <scope>NUCLEOTIDE SEQUENCE</scope>
</reference>
<dbReference type="EMBL" id="CAJPDR010000063">
    <property type="protein sequence ID" value="CAF9913607.1"/>
    <property type="molecule type" value="Genomic_DNA"/>
</dbReference>
<sequence length="642" mass="70935">MDSTLASPPNLTPYQRFLERCSLPELNWYISSVSDHFDALLARSDPYRSIRLSTYLTQRFGRFPQHANDVWIPALTIDEDRYSPKHVGVDLEKRTLFFPELPSSKASGNGKQTSPLSALASFLASLLATTLWDKSIQNPKHSRVRFINNTFIVIDGIYKRLSERWVNGEEAARQRLYAVGVIQIVALEKLQEQLQQVEGVIKVLPVPSDLNVKDWPTSFLPIEAVGDVAAQPASKVTARPPLHYSNGVVENGAHRNGVHTNGVELKGETSAESEPVTLVVPSAGRSSRFPGVKPKWMLTQPSGCLMVVDALGALDLTHVNHVVVGLLKEHVEKYCGGDVNAILKIFEDGVPRLQEIKVSIVVIAEETVDQTQTIECIINAAKVTGPIFLKDCDNQFQCPVPAVDGVATLEITRETESGVSNVASKGYVTVNSQTGQLTSIVEKLMVSNTFCIGGYAWKSAQDFLSRVAQARKYQIMASATKGVELAVSDVIWLKMATGAPFFSIPAANYEDWGTLPSWRAFCDSFKTLFVDIDGTLMKNSGQYFVPTWGTTAPLMKNVDHLNKLHATGRVRIILVTSRLEKFREATVKQLEQYGVLYDQILFGMLHASRVVINDYAPTNPYPSAECVNIPRNAEDLPHLLPL</sequence>
<evidence type="ECO:0000313" key="1">
    <source>
        <dbReference type="EMBL" id="CAF9913607.1"/>
    </source>
</evidence>
<gene>
    <name evidence="1" type="ORF">ALECFALPRED_008921</name>
</gene>
<dbReference type="SUPFAM" id="SSF56784">
    <property type="entry name" value="HAD-like"/>
    <property type="match status" value="1"/>
</dbReference>
<name>A0A8H3F0C0_9LECA</name>
<dbReference type="InterPro" id="IPR023214">
    <property type="entry name" value="HAD_sf"/>
</dbReference>
<dbReference type="InterPro" id="IPR029044">
    <property type="entry name" value="Nucleotide-diphossugar_trans"/>
</dbReference>
<dbReference type="OrthoDB" id="3941042at2759"/>
<comment type="caution">
    <text evidence="1">The sequence shown here is derived from an EMBL/GenBank/DDBJ whole genome shotgun (WGS) entry which is preliminary data.</text>
</comment>
<keyword evidence="2" id="KW-1185">Reference proteome</keyword>
<dbReference type="InterPro" id="IPR036412">
    <property type="entry name" value="HAD-like_sf"/>
</dbReference>
<accession>A0A8H3F0C0</accession>
<dbReference type="Gene3D" id="3.90.550.10">
    <property type="entry name" value="Spore Coat Polysaccharide Biosynthesis Protein SpsA, Chain A"/>
    <property type="match status" value="1"/>
</dbReference>
<evidence type="ECO:0000313" key="2">
    <source>
        <dbReference type="Proteomes" id="UP000664203"/>
    </source>
</evidence>
<dbReference type="Proteomes" id="UP000664203">
    <property type="component" value="Unassembled WGS sequence"/>
</dbReference>
<dbReference type="SUPFAM" id="SSF53448">
    <property type="entry name" value="Nucleotide-diphospho-sugar transferases"/>
    <property type="match status" value="1"/>
</dbReference>
<proteinExistence type="predicted"/>